<dbReference type="Proteomes" id="UP000242637">
    <property type="component" value="Chromosome 1"/>
</dbReference>
<name>A0A239VTP4_9MICO</name>
<dbReference type="KEGG" id="dco:SAMEA4475696_2286"/>
<proteinExistence type="predicted"/>
<organism evidence="1 2">
    <name type="scientific">Dermatophilus congolensis</name>
    <dbReference type="NCBI Taxonomy" id="1863"/>
    <lineage>
        <taxon>Bacteria</taxon>
        <taxon>Bacillati</taxon>
        <taxon>Actinomycetota</taxon>
        <taxon>Actinomycetes</taxon>
        <taxon>Micrococcales</taxon>
        <taxon>Dermatophilaceae</taxon>
        <taxon>Dermatophilus</taxon>
    </lineage>
</organism>
<evidence type="ECO:0000313" key="1">
    <source>
        <dbReference type="EMBL" id="SNV25625.1"/>
    </source>
</evidence>
<reference evidence="1 2" key="1">
    <citation type="submission" date="2017-06" db="EMBL/GenBank/DDBJ databases">
        <authorList>
            <consortium name="Pathogen Informatics"/>
        </authorList>
    </citation>
    <scope>NUCLEOTIDE SEQUENCE [LARGE SCALE GENOMIC DNA]</scope>
    <source>
        <strain evidence="1 2">NCTC13039</strain>
    </source>
</reference>
<sequence>MSVGFAEIGVEVDGGGLVRHGHIVYHRYVLSIGEFFGVRCFSVVLGAWQRGVELVGSGQASGFVRCLCGVGCPVSFLG</sequence>
<dbReference type="STRING" id="1121387.GCA_000429885_00651"/>
<keyword evidence="2" id="KW-1185">Reference proteome</keyword>
<dbReference type="EMBL" id="LT906453">
    <property type="protein sequence ID" value="SNV25625.1"/>
    <property type="molecule type" value="Genomic_DNA"/>
</dbReference>
<dbReference type="AlphaFoldDB" id="A0A239VTP4"/>
<gene>
    <name evidence="1" type="ORF">SAMEA4475696_02286</name>
</gene>
<protein>
    <submittedName>
        <fullName evidence="1">Uncharacterized protein</fullName>
    </submittedName>
</protein>
<accession>A0A239VTP4</accession>
<evidence type="ECO:0000313" key="2">
    <source>
        <dbReference type="Proteomes" id="UP000242637"/>
    </source>
</evidence>